<evidence type="ECO:0000256" key="2">
    <source>
        <dbReference type="ARBA" id="ARBA00008943"/>
    </source>
</evidence>
<feature type="region of interest" description="Disordered" evidence="9">
    <location>
        <begin position="984"/>
        <end position="1025"/>
    </location>
</feature>
<dbReference type="FunFam" id="3.60.10.10:FF:000029">
    <property type="entry name" value="Inositol polyphosphate 5-phosphatase"/>
    <property type="match status" value="1"/>
</dbReference>
<evidence type="ECO:0000313" key="11">
    <source>
        <dbReference type="EMBL" id="CAG8626908.1"/>
    </source>
</evidence>
<dbReference type="GO" id="GO:0043813">
    <property type="term" value="F:phosphatidylinositol-3,5-bisphosphate 5-phosphatase activity"/>
    <property type="evidence" value="ECO:0007669"/>
    <property type="project" value="TreeGrafter"/>
</dbReference>
<evidence type="ECO:0000256" key="8">
    <source>
        <dbReference type="ARBA" id="ARBA00022927"/>
    </source>
</evidence>
<dbReference type="InterPro" id="IPR000300">
    <property type="entry name" value="IPPc"/>
</dbReference>
<dbReference type="Gene3D" id="2.130.10.10">
    <property type="entry name" value="YVTN repeat-like/Quinoprotein amine dehydrogenase"/>
    <property type="match status" value="1"/>
</dbReference>
<feature type="non-terminal residue" evidence="11">
    <location>
        <position position="1"/>
    </location>
</feature>
<organism evidence="11 12">
    <name type="scientific">Ambispora leptoticha</name>
    <dbReference type="NCBI Taxonomy" id="144679"/>
    <lineage>
        <taxon>Eukaryota</taxon>
        <taxon>Fungi</taxon>
        <taxon>Fungi incertae sedis</taxon>
        <taxon>Mucoromycota</taxon>
        <taxon>Glomeromycotina</taxon>
        <taxon>Glomeromycetes</taxon>
        <taxon>Archaeosporales</taxon>
        <taxon>Ambisporaceae</taxon>
        <taxon>Ambispora</taxon>
    </lineage>
</organism>
<dbReference type="OrthoDB" id="405996at2759"/>
<dbReference type="EMBL" id="CAJVPS010006593">
    <property type="protein sequence ID" value="CAG8626908.1"/>
    <property type="molecule type" value="Genomic_DNA"/>
</dbReference>
<evidence type="ECO:0000256" key="5">
    <source>
        <dbReference type="ARBA" id="ARBA00022448"/>
    </source>
</evidence>
<dbReference type="GO" id="GO:0015031">
    <property type="term" value="P:protein transport"/>
    <property type="evidence" value="ECO:0007669"/>
    <property type="project" value="UniProtKB-KW"/>
</dbReference>
<dbReference type="GO" id="GO:0004439">
    <property type="term" value="F:phosphatidylinositol-4,5-bisphosphate 5-phosphatase activity"/>
    <property type="evidence" value="ECO:0007669"/>
    <property type="project" value="UniProtKB-EC"/>
</dbReference>
<dbReference type="Proteomes" id="UP000789508">
    <property type="component" value="Unassembled WGS sequence"/>
</dbReference>
<dbReference type="InterPro" id="IPR036691">
    <property type="entry name" value="Endo/exonu/phosph_ase_sf"/>
</dbReference>
<dbReference type="SUPFAM" id="SSF56219">
    <property type="entry name" value="DNase I-like"/>
    <property type="match status" value="1"/>
</dbReference>
<dbReference type="InterPro" id="IPR046985">
    <property type="entry name" value="IP5"/>
</dbReference>
<reference evidence="11" key="1">
    <citation type="submission" date="2021-06" db="EMBL/GenBank/DDBJ databases">
        <authorList>
            <person name="Kallberg Y."/>
            <person name="Tangrot J."/>
            <person name="Rosling A."/>
        </authorList>
    </citation>
    <scope>NUCLEOTIDE SEQUENCE</scope>
    <source>
        <strain evidence="11">FL130A</strain>
    </source>
</reference>
<evidence type="ECO:0000313" key="12">
    <source>
        <dbReference type="Proteomes" id="UP000789508"/>
    </source>
</evidence>
<evidence type="ECO:0000256" key="7">
    <source>
        <dbReference type="ARBA" id="ARBA00022801"/>
    </source>
</evidence>
<keyword evidence="12" id="KW-1185">Reference proteome</keyword>
<comment type="similarity">
    <text evidence="3">In the central section; belongs to the inositol 1,4,5-trisphosphate 5-phosphatase family.</text>
</comment>
<keyword evidence="8" id="KW-0653">Protein transport</keyword>
<evidence type="ECO:0000256" key="3">
    <source>
        <dbReference type="ARBA" id="ARBA00009678"/>
    </source>
</evidence>
<dbReference type="SUPFAM" id="SSF50978">
    <property type="entry name" value="WD40 repeat-like"/>
    <property type="match status" value="1"/>
</dbReference>
<feature type="non-terminal residue" evidence="11">
    <location>
        <position position="1093"/>
    </location>
</feature>
<evidence type="ECO:0000256" key="6">
    <source>
        <dbReference type="ARBA" id="ARBA00022490"/>
    </source>
</evidence>
<dbReference type="PANTHER" id="PTHR11200:SF257">
    <property type="entry name" value="PHOSPHOINOSITIDE 5-PHOSPHATASE"/>
    <property type="match status" value="1"/>
</dbReference>
<dbReference type="Pfam" id="PF02383">
    <property type="entry name" value="Syja_N"/>
    <property type="match status" value="1"/>
</dbReference>
<keyword evidence="7" id="KW-0378">Hydrolase</keyword>
<dbReference type="GO" id="GO:0016020">
    <property type="term" value="C:membrane"/>
    <property type="evidence" value="ECO:0007669"/>
    <property type="project" value="TreeGrafter"/>
</dbReference>
<dbReference type="Gene3D" id="3.60.10.10">
    <property type="entry name" value="Endonuclease/exonuclease/phosphatase"/>
    <property type="match status" value="1"/>
</dbReference>
<dbReference type="InterPro" id="IPR036322">
    <property type="entry name" value="WD40_repeat_dom_sf"/>
</dbReference>
<dbReference type="AlphaFoldDB" id="A0A9N9D910"/>
<dbReference type="InterPro" id="IPR002013">
    <property type="entry name" value="SAC_dom"/>
</dbReference>
<accession>A0A9N9D910</accession>
<gene>
    <name evidence="11" type="ORF">ALEPTO_LOCUS9199</name>
</gene>
<proteinExistence type="inferred from homology"/>
<comment type="caution">
    <text evidence="11">The sequence shown here is derived from an EMBL/GenBank/DDBJ whole genome shotgun (WGS) entry which is preliminary data.</text>
</comment>
<dbReference type="GO" id="GO:0046856">
    <property type="term" value="P:phosphatidylinositol dephosphorylation"/>
    <property type="evidence" value="ECO:0007669"/>
    <property type="project" value="InterPro"/>
</dbReference>
<dbReference type="GO" id="GO:0005737">
    <property type="term" value="C:cytoplasm"/>
    <property type="evidence" value="ECO:0007669"/>
    <property type="project" value="UniProtKB-SubCell"/>
</dbReference>
<evidence type="ECO:0000259" key="10">
    <source>
        <dbReference type="PROSITE" id="PS50275"/>
    </source>
</evidence>
<evidence type="ECO:0000256" key="4">
    <source>
        <dbReference type="ARBA" id="ARBA00013044"/>
    </source>
</evidence>
<evidence type="ECO:0000256" key="1">
    <source>
        <dbReference type="ARBA" id="ARBA00004496"/>
    </source>
</evidence>
<keyword evidence="5" id="KW-0813">Transport</keyword>
<dbReference type="PANTHER" id="PTHR11200">
    <property type="entry name" value="INOSITOL 5-PHOSPHATASE"/>
    <property type="match status" value="1"/>
</dbReference>
<evidence type="ECO:0000256" key="9">
    <source>
        <dbReference type="SAM" id="MobiDB-lite"/>
    </source>
</evidence>
<protein>
    <recommendedName>
        <fullName evidence="4">phosphoinositide 5-phosphatase</fullName>
        <ecNumber evidence="4">3.1.3.36</ecNumber>
    </recommendedName>
</protein>
<feature type="domain" description="SAC" evidence="10">
    <location>
        <begin position="205"/>
        <end position="540"/>
    </location>
</feature>
<dbReference type="PROSITE" id="PS50275">
    <property type="entry name" value="SAC"/>
    <property type="match status" value="1"/>
</dbReference>
<comment type="similarity">
    <text evidence="2">Belongs to the synaptojanin family.</text>
</comment>
<dbReference type="SMART" id="SM00128">
    <property type="entry name" value="IPPc"/>
    <property type="match status" value="1"/>
</dbReference>
<name>A0A9N9D910_9GLOM</name>
<dbReference type="EC" id="3.1.3.36" evidence="4"/>
<keyword evidence="6" id="KW-0963">Cytoplasm</keyword>
<sequence>VLLKVPNVHQQPAVALSFNHDTSLLVSGSFDNTVHIIKIPEKFSSAASTSLRNDVAPTRRWYHQTILFITMQNLVLVKDHPRSLLLCQNLRNLQPILLFEKNEKSSKPECNVQFLNNSNFSLIGYRPLNKHRYVYGILGLIQFEKAVVTECKPVGQIRTGESVNRILDVEFYSLTNNAWDSWVPGMYEEEDMPDQFRPTHPCSHLRKLLSNKHFYFSSDFDLTRTLQIRKLASANDKYSFDDRFLWNKYMISGLLSYRAKLNREEQAQLDQSGALVLVIQGYVGRQEISINSENVSISLISKLSCKRAGTRFNTRGIDDDGNVANFVETETILDTKKWCLSYTQIRGSVPVFWEQQGIQVIGHKVQISRGTDATQPAVERHFTELANRYGELNIINLLGPKEGEKLLAEEYHNQVDILNSSGAQVVMTDFDFNTICKNGNYDKVKLLLLSIMENLEKFEFFGLDTESNVPIFKQKGIFRTNCVDCLDRTNVVQTMISRTILERYLRQLEFASRHQLDMIFNFHSHLWAENGDSLSKIYAGTGALKSEFTRSGKVTLAGVLGDASKSVNRFYINNFQDKSKQEVIDFLLGKLLNQSVITIHDPVHDLVLKNLNKRREEYSTKSTIDVFVGTYNLNGQLPSKRESIDKWLFAFHQDSFKQPDLVVIGFQEIVELKPQQIVSADPDKLRIWEKEITNSLNNHQQWSTKYVSLRSRQLVGTALLIYAKSSIVSNIRNVECVTKKTGLGGMAGNKGAVAIRMDYHDTSICFVTAHFAAGLSNYDERNRDYHTINDGILFRQGRHINNHDTVIWLGDFNYRISEANEVVRNFAAQGNLHALIKSDQLIKQRNLMKVFQDYKEEIITFLPTYRYDIFSDKYDTSEKSRIPAWTDRILYRGKNITQSAYARAELQVSDHRPVMALFSIEIIKYDEIAKEKIQQELYNAIQSSSSFDTPTNVLIEVEDTNGSNLPQPSSEFYQWWNDDTISSSRDANGRATTNNKPRNGSTNPFDEFLSSTNRFNPSPVNNLNPENPFEVLEDEDQEDRDFKINTATLVDVSIPSISQPAITKDSIHNNWVPLTPTKAASTLTASQEGSTIT</sequence>
<dbReference type="InterPro" id="IPR015943">
    <property type="entry name" value="WD40/YVTN_repeat-like_dom_sf"/>
</dbReference>
<dbReference type="Pfam" id="PF22669">
    <property type="entry name" value="Exo_endo_phos2"/>
    <property type="match status" value="1"/>
</dbReference>
<comment type="subcellular location">
    <subcellularLocation>
        <location evidence="1">Cytoplasm</location>
    </subcellularLocation>
</comment>